<dbReference type="OrthoDB" id="9967774at2759"/>
<organism evidence="2 3">
    <name type="scientific">Synaphobranchus kaupii</name>
    <name type="common">Kaup's arrowtooth eel</name>
    <dbReference type="NCBI Taxonomy" id="118154"/>
    <lineage>
        <taxon>Eukaryota</taxon>
        <taxon>Metazoa</taxon>
        <taxon>Chordata</taxon>
        <taxon>Craniata</taxon>
        <taxon>Vertebrata</taxon>
        <taxon>Euteleostomi</taxon>
        <taxon>Actinopterygii</taxon>
        <taxon>Neopterygii</taxon>
        <taxon>Teleostei</taxon>
        <taxon>Anguilliformes</taxon>
        <taxon>Synaphobranchidae</taxon>
        <taxon>Synaphobranchus</taxon>
    </lineage>
</organism>
<protein>
    <submittedName>
        <fullName evidence="2">Uncharacterized protein</fullName>
    </submittedName>
</protein>
<sequence>MQPKAGGKLHLRLNTGTRPIVDKYLRPEDSTRRARSAVPGPCGSPRGTAPRPDPSPAGRISSAAVRRDRLWVGLEGSEGKVARRSGVERYSPSATTSPLPPGPRETTAAAPSRRPPPSLVLPFTGVGRGGGGGHCSGRGPPPPTRLSTGSDCPQCAPDRVAPPGGDRPTHGRQGSAAMSATHPTRLETRTKESNARASQRASERNPVAQ</sequence>
<feature type="compositionally biased region" description="Basic and acidic residues" evidence="1">
    <location>
        <begin position="20"/>
        <end position="32"/>
    </location>
</feature>
<feature type="compositionally biased region" description="Basic and acidic residues" evidence="1">
    <location>
        <begin position="77"/>
        <end position="87"/>
    </location>
</feature>
<feature type="compositionally biased region" description="Basic and acidic residues" evidence="1">
    <location>
        <begin position="184"/>
        <end position="194"/>
    </location>
</feature>
<dbReference type="Proteomes" id="UP001152622">
    <property type="component" value="Chromosome 7"/>
</dbReference>
<dbReference type="EMBL" id="JAINUF010000007">
    <property type="protein sequence ID" value="KAJ8353718.1"/>
    <property type="molecule type" value="Genomic_DNA"/>
</dbReference>
<dbReference type="AlphaFoldDB" id="A0A9Q1IV75"/>
<reference evidence="2" key="1">
    <citation type="journal article" date="2023" name="Science">
        <title>Genome structures resolve the early diversification of teleost fishes.</title>
        <authorList>
            <person name="Parey E."/>
            <person name="Louis A."/>
            <person name="Montfort J."/>
            <person name="Bouchez O."/>
            <person name="Roques C."/>
            <person name="Iampietro C."/>
            <person name="Lluch J."/>
            <person name="Castinel A."/>
            <person name="Donnadieu C."/>
            <person name="Desvignes T."/>
            <person name="Floi Bucao C."/>
            <person name="Jouanno E."/>
            <person name="Wen M."/>
            <person name="Mejri S."/>
            <person name="Dirks R."/>
            <person name="Jansen H."/>
            <person name="Henkel C."/>
            <person name="Chen W.J."/>
            <person name="Zahm M."/>
            <person name="Cabau C."/>
            <person name="Klopp C."/>
            <person name="Thompson A.W."/>
            <person name="Robinson-Rechavi M."/>
            <person name="Braasch I."/>
            <person name="Lecointre G."/>
            <person name="Bobe J."/>
            <person name="Postlethwait J.H."/>
            <person name="Berthelot C."/>
            <person name="Roest Crollius H."/>
            <person name="Guiguen Y."/>
        </authorList>
    </citation>
    <scope>NUCLEOTIDE SEQUENCE</scope>
    <source>
        <strain evidence="2">WJC10195</strain>
    </source>
</reference>
<keyword evidence="3" id="KW-1185">Reference proteome</keyword>
<evidence type="ECO:0000313" key="3">
    <source>
        <dbReference type="Proteomes" id="UP001152622"/>
    </source>
</evidence>
<evidence type="ECO:0000256" key="1">
    <source>
        <dbReference type="SAM" id="MobiDB-lite"/>
    </source>
</evidence>
<comment type="caution">
    <text evidence="2">The sequence shown here is derived from an EMBL/GenBank/DDBJ whole genome shotgun (WGS) entry which is preliminary data.</text>
</comment>
<feature type="compositionally biased region" description="Gly residues" evidence="1">
    <location>
        <begin position="126"/>
        <end position="136"/>
    </location>
</feature>
<name>A0A9Q1IV75_SYNKA</name>
<proteinExistence type="predicted"/>
<evidence type="ECO:0000313" key="2">
    <source>
        <dbReference type="EMBL" id="KAJ8353718.1"/>
    </source>
</evidence>
<feature type="region of interest" description="Disordered" evidence="1">
    <location>
        <begin position="1"/>
        <end position="209"/>
    </location>
</feature>
<gene>
    <name evidence="2" type="ORF">SKAU_G00212850</name>
</gene>
<accession>A0A9Q1IV75</accession>